<dbReference type="InterPro" id="IPR036390">
    <property type="entry name" value="WH_DNA-bd_sf"/>
</dbReference>
<dbReference type="NCBIfam" id="TIGR00281">
    <property type="entry name" value="SMC-Scp complex subunit ScpB"/>
    <property type="match status" value="1"/>
</dbReference>
<proteinExistence type="predicted"/>
<keyword evidence="2" id="KW-0132">Cell division</keyword>
<dbReference type="AlphaFoldDB" id="A0A553G0V5"/>
<dbReference type="Pfam" id="PF04079">
    <property type="entry name" value="SMC_ScpB"/>
    <property type="match status" value="1"/>
</dbReference>
<dbReference type="RefSeq" id="WP_144013233.1">
    <property type="nucleotide sequence ID" value="NZ_VKDK01000004.1"/>
</dbReference>
<evidence type="ECO:0000256" key="5">
    <source>
        <dbReference type="SAM" id="MobiDB-lite"/>
    </source>
</evidence>
<feature type="region of interest" description="Disordered" evidence="5">
    <location>
        <begin position="1"/>
        <end position="20"/>
    </location>
</feature>
<evidence type="ECO:0000256" key="4">
    <source>
        <dbReference type="ARBA" id="ARBA00023306"/>
    </source>
</evidence>
<evidence type="ECO:0000256" key="3">
    <source>
        <dbReference type="ARBA" id="ARBA00022829"/>
    </source>
</evidence>
<keyword evidence="4" id="KW-0131">Cell cycle</keyword>
<comment type="caution">
    <text evidence="6">The sequence shown here is derived from an EMBL/GenBank/DDBJ whole genome shotgun (WGS) entry which is preliminary data.</text>
</comment>
<keyword evidence="3" id="KW-0159">Chromosome partition</keyword>
<protein>
    <submittedName>
        <fullName evidence="6">SMC-Scp complex subunit ScpB</fullName>
    </submittedName>
</protein>
<sequence>MEDTSPAAHSEAPAPSTPAALPLIPQLRSRLESILLVIDSPASAEELARVVDAEVSVVRDILRAVERELTERGSGIDLRETPEGWRFYTRKENADAVEQFVLDGTQTKLSRAALETLAVIAYRQPVTRAQVAGVRGVNVDGVVRTLLLRGLIREIESPEPTVGNAHQYETTELFLELLGIDSLERLPDLAPLLPDIEQIDEDYS</sequence>
<dbReference type="InterPro" id="IPR005234">
    <property type="entry name" value="ScpB_csome_segregation"/>
</dbReference>
<name>A0A553G0V5_9CORY</name>
<keyword evidence="1" id="KW-0963">Cytoplasm</keyword>
<dbReference type="GO" id="GO:0051304">
    <property type="term" value="P:chromosome separation"/>
    <property type="evidence" value="ECO:0007669"/>
    <property type="project" value="InterPro"/>
</dbReference>
<keyword evidence="7" id="KW-1185">Reference proteome</keyword>
<dbReference type="SUPFAM" id="SSF46785">
    <property type="entry name" value="Winged helix' DNA-binding domain"/>
    <property type="match status" value="2"/>
</dbReference>
<evidence type="ECO:0000256" key="2">
    <source>
        <dbReference type="ARBA" id="ARBA00022618"/>
    </source>
</evidence>
<dbReference type="Gene3D" id="1.10.10.10">
    <property type="entry name" value="Winged helix-like DNA-binding domain superfamily/Winged helix DNA-binding domain"/>
    <property type="match status" value="2"/>
</dbReference>
<evidence type="ECO:0000313" key="6">
    <source>
        <dbReference type="EMBL" id="TRX63146.1"/>
    </source>
</evidence>
<accession>A0A553G0V5</accession>
<dbReference type="PIRSF" id="PIRSF019345">
    <property type="entry name" value="ScpB"/>
    <property type="match status" value="1"/>
</dbReference>
<dbReference type="InterPro" id="IPR036388">
    <property type="entry name" value="WH-like_DNA-bd_sf"/>
</dbReference>
<reference evidence="6 7" key="1">
    <citation type="submission" date="2019-07" db="EMBL/GenBank/DDBJ databases">
        <title>Draft genome of C. aurimucosum strain 2274.</title>
        <authorList>
            <person name="Pacheco L.G.C."/>
            <person name="Aguiar E.R.G.R."/>
            <person name="Santos C.S."/>
            <person name="Rocha D.J.P.G."/>
            <person name="Sant'Anna L.O."/>
            <person name="Mattos-Guaraldi A.L."/>
            <person name="Santos L.S."/>
        </authorList>
    </citation>
    <scope>NUCLEOTIDE SEQUENCE [LARGE SCALE GENOMIC DNA]</scope>
    <source>
        <strain evidence="6 7">2274</strain>
    </source>
</reference>
<dbReference type="PANTHER" id="PTHR34298:SF2">
    <property type="entry name" value="SEGREGATION AND CONDENSATION PROTEIN B"/>
    <property type="match status" value="1"/>
</dbReference>
<gene>
    <name evidence="6" type="primary">scpB</name>
    <name evidence="6" type="ORF">FNY97_04440</name>
</gene>
<dbReference type="PANTHER" id="PTHR34298">
    <property type="entry name" value="SEGREGATION AND CONDENSATION PROTEIN B"/>
    <property type="match status" value="1"/>
</dbReference>
<organism evidence="6 7">
    <name type="scientific">Corynebacterium hiratae</name>
    <dbReference type="NCBI Taxonomy" id="3139423"/>
    <lineage>
        <taxon>Bacteria</taxon>
        <taxon>Bacillati</taxon>
        <taxon>Actinomycetota</taxon>
        <taxon>Actinomycetes</taxon>
        <taxon>Mycobacteriales</taxon>
        <taxon>Corynebacteriaceae</taxon>
        <taxon>Corynebacterium</taxon>
    </lineage>
</organism>
<evidence type="ECO:0000313" key="7">
    <source>
        <dbReference type="Proteomes" id="UP000320443"/>
    </source>
</evidence>
<dbReference type="Proteomes" id="UP000320443">
    <property type="component" value="Unassembled WGS sequence"/>
</dbReference>
<evidence type="ECO:0000256" key="1">
    <source>
        <dbReference type="ARBA" id="ARBA00022490"/>
    </source>
</evidence>
<dbReference type="GO" id="GO:0051301">
    <property type="term" value="P:cell division"/>
    <property type="evidence" value="ECO:0007669"/>
    <property type="project" value="UniProtKB-KW"/>
</dbReference>
<dbReference type="EMBL" id="VKDK01000004">
    <property type="protein sequence ID" value="TRX63146.1"/>
    <property type="molecule type" value="Genomic_DNA"/>
</dbReference>